<sequence length="115" mass="11810">MPVVTTPLTPMNAGIALSGRAATVLGAATAVFLLGIHLQGDGVCSPDETAVNAFIVAAMIAVVGLTAVALTVLRSRYRGVRVAALAGWCATLLPAYLLMDWSMRYIASTSSGCPM</sequence>
<feature type="transmembrane region" description="Helical" evidence="1">
    <location>
        <begin position="80"/>
        <end position="99"/>
    </location>
</feature>
<keyword evidence="1" id="KW-0812">Transmembrane</keyword>
<keyword evidence="1" id="KW-0472">Membrane</keyword>
<organism evidence="2 3">
    <name type="scientific">Actinoplanes subglobosus</name>
    <dbReference type="NCBI Taxonomy" id="1547892"/>
    <lineage>
        <taxon>Bacteria</taxon>
        <taxon>Bacillati</taxon>
        <taxon>Actinomycetota</taxon>
        <taxon>Actinomycetes</taxon>
        <taxon>Micromonosporales</taxon>
        <taxon>Micromonosporaceae</taxon>
        <taxon>Actinoplanes</taxon>
    </lineage>
</organism>
<feature type="transmembrane region" description="Helical" evidence="1">
    <location>
        <begin position="21"/>
        <end position="38"/>
    </location>
</feature>
<feature type="transmembrane region" description="Helical" evidence="1">
    <location>
        <begin position="50"/>
        <end position="73"/>
    </location>
</feature>
<dbReference type="Proteomes" id="UP001595867">
    <property type="component" value="Unassembled WGS sequence"/>
</dbReference>
<dbReference type="EMBL" id="JBHSBL010000002">
    <property type="protein sequence ID" value="MFC4063673.1"/>
    <property type="molecule type" value="Genomic_DNA"/>
</dbReference>
<name>A0ABV8IMM4_9ACTN</name>
<evidence type="ECO:0000256" key="1">
    <source>
        <dbReference type="SAM" id="Phobius"/>
    </source>
</evidence>
<evidence type="ECO:0000313" key="2">
    <source>
        <dbReference type="EMBL" id="MFC4063673.1"/>
    </source>
</evidence>
<reference evidence="3" key="1">
    <citation type="journal article" date="2019" name="Int. J. Syst. Evol. Microbiol.">
        <title>The Global Catalogue of Microorganisms (GCM) 10K type strain sequencing project: providing services to taxonomists for standard genome sequencing and annotation.</title>
        <authorList>
            <consortium name="The Broad Institute Genomics Platform"/>
            <consortium name="The Broad Institute Genome Sequencing Center for Infectious Disease"/>
            <person name="Wu L."/>
            <person name="Ma J."/>
        </authorList>
    </citation>
    <scope>NUCLEOTIDE SEQUENCE [LARGE SCALE GENOMIC DNA]</scope>
    <source>
        <strain evidence="3">TBRC 5832</strain>
    </source>
</reference>
<dbReference type="RefSeq" id="WP_378064710.1">
    <property type="nucleotide sequence ID" value="NZ_JBHSBL010000002.1"/>
</dbReference>
<proteinExistence type="predicted"/>
<keyword evidence="1" id="KW-1133">Transmembrane helix</keyword>
<gene>
    <name evidence="2" type="ORF">ACFO0C_01925</name>
</gene>
<evidence type="ECO:0000313" key="3">
    <source>
        <dbReference type="Proteomes" id="UP001595867"/>
    </source>
</evidence>
<protein>
    <submittedName>
        <fullName evidence="2">Uncharacterized protein</fullName>
    </submittedName>
</protein>
<accession>A0ABV8IMM4</accession>
<keyword evidence="3" id="KW-1185">Reference proteome</keyword>
<comment type="caution">
    <text evidence="2">The sequence shown here is derived from an EMBL/GenBank/DDBJ whole genome shotgun (WGS) entry which is preliminary data.</text>
</comment>